<dbReference type="PANTHER" id="PTHR11059:SF0">
    <property type="entry name" value="DNA REPAIR PROTEIN RECN"/>
    <property type="match status" value="1"/>
</dbReference>
<dbReference type="Pfam" id="PF02463">
    <property type="entry name" value="SMC_N"/>
    <property type="match status" value="1"/>
</dbReference>
<comment type="function">
    <text evidence="1 9">May be involved in recombinational repair of damaged DNA.</text>
</comment>
<evidence type="ECO:0000256" key="9">
    <source>
        <dbReference type="PIRNR" id="PIRNR003128"/>
    </source>
</evidence>
<dbReference type="InterPro" id="IPR004604">
    <property type="entry name" value="DNA_recomb/repair_RecN"/>
</dbReference>
<dbReference type="InParanoid" id="U2EGM6"/>
<dbReference type="FunFam" id="3.40.50.300:FF:000356">
    <property type="entry name" value="DNA repair protein RecN"/>
    <property type="match status" value="1"/>
</dbReference>
<dbReference type="SMART" id="SM00382">
    <property type="entry name" value="AAA"/>
    <property type="match status" value="1"/>
</dbReference>
<comment type="caution">
    <text evidence="11">The sequence shown here is derived from an EMBL/GenBank/DDBJ whole genome shotgun (WGS) entry which is preliminary data.</text>
</comment>
<evidence type="ECO:0000256" key="5">
    <source>
        <dbReference type="ARBA" id="ARBA00022763"/>
    </source>
</evidence>
<dbReference type="GO" id="GO:0043590">
    <property type="term" value="C:bacterial nucleoid"/>
    <property type="evidence" value="ECO:0007669"/>
    <property type="project" value="TreeGrafter"/>
</dbReference>
<keyword evidence="6" id="KW-0067">ATP-binding</keyword>
<dbReference type="OrthoDB" id="9806954at2"/>
<proteinExistence type="inferred from homology"/>
<reference evidence="11 12" key="2">
    <citation type="journal article" date="2013" name="PLoS ONE">
        <title>INDIGO - INtegrated Data Warehouse of MIcrobial GenOmes with Examples from the Red Sea Extremophiles.</title>
        <authorList>
            <person name="Alam I."/>
            <person name="Antunes A."/>
            <person name="Kamau A.A."/>
            <person name="Ba Alawi W."/>
            <person name="Kalkatawi M."/>
            <person name="Stingl U."/>
            <person name="Bajic V.B."/>
        </authorList>
    </citation>
    <scope>NUCLEOTIDE SEQUENCE [LARGE SCALE GENOMIC DNA]</scope>
    <source>
        <strain evidence="11 12">SSD-17B</strain>
    </source>
</reference>
<dbReference type="GO" id="GO:0009432">
    <property type="term" value="P:SOS response"/>
    <property type="evidence" value="ECO:0007669"/>
    <property type="project" value="TreeGrafter"/>
</dbReference>
<keyword evidence="11" id="KW-0326">Glycosidase</keyword>
<keyword evidence="12" id="KW-1185">Reference proteome</keyword>
<evidence type="ECO:0000256" key="2">
    <source>
        <dbReference type="ARBA" id="ARBA00009441"/>
    </source>
</evidence>
<dbReference type="PANTHER" id="PTHR11059">
    <property type="entry name" value="DNA REPAIR PROTEIN RECN"/>
    <property type="match status" value="1"/>
</dbReference>
<dbReference type="InterPro" id="IPR003593">
    <property type="entry name" value="AAA+_ATPase"/>
</dbReference>
<accession>U2EGM6</accession>
<dbReference type="NCBIfam" id="TIGR00634">
    <property type="entry name" value="recN"/>
    <property type="match status" value="1"/>
</dbReference>
<sequence length="560" mass="64172">MLAQLKIKNFAIIDDIAIEFKNGMTTLTGETGSGKSIIIDAIHLLIGERASTDMVRHDKDKAIIEGLFFVANSVIFDTLKEIGIDGDDETLIIKREIAKNGRNICRINGTLVTVAQLKQIGVNLVDIHVQHDTHRLIGTDNYLYILDQFKDTELNNLIVNYQNHLGEYRKLVKEYKTFIKENKKNNELLDLYQYQLTEFKNANLSLEEYEDLSNKRTIISNYDKLYENLTISSSHLKDHILEKFFEASQAMGKIASYEKKYEAFNTVLNDLYYQIEDVTNSIGNELQTLDYDPSELDFIESRLNEYSILKRKYKMEIEELVKYSDELEDRINSINNFDDQIESYKQNIKSKFKICFDEALKIRMKRQKIAKNLKEQVIEQLKDLNLVNATFNIEFNKLDDSVDELNNTLFTDQGFDLIDFHVSFNKGEPAKPLSKTASGGELSRFMLALKTIITKKQNLSTVIFDEIDTGVSGITASAIASKIGTISKDTQVLCITHLAQVAAESDHHYYISKIENNNRTTTNVRLLSQDERIHELAKMMSGSNLTESALQSAKHLITRR</sequence>
<keyword evidence="5 9" id="KW-0227">DNA damage</keyword>
<evidence type="ECO:0000259" key="10">
    <source>
        <dbReference type="SMART" id="SM00382"/>
    </source>
</evidence>
<evidence type="ECO:0000256" key="6">
    <source>
        <dbReference type="ARBA" id="ARBA00022840"/>
    </source>
</evidence>
<evidence type="ECO:0000256" key="8">
    <source>
        <dbReference type="ARBA" id="ARBA00033408"/>
    </source>
</evidence>
<dbReference type="CDD" id="cd03241">
    <property type="entry name" value="ABC_RecN"/>
    <property type="match status" value="2"/>
</dbReference>
<evidence type="ECO:0000256" key="1">
    <source>
        <dbReference type="ARBA" id="ARBA00003618"/>
    </source>
</evidence>
<dbReference type="Proteomes" id="UP000005707">
    <property type="component" value="Unassembled WGS sequence"/>
</dbReference>
<dbReference type="GO" id="GO:0005524">
    <property type="term" value="F:ATP binding"/>
    <property type="evidence" value="ECO:0007669"/>
    <property type="project" value="UniProtKB-KW"/>
</dbReference>
<dbReference type="FunFam" id="3.40.50.300:FF:000319">
    <property type="entry name" value="DNA repair protein RecN"/>
    <property type="match status" value="1"/>
</dbReference>
<dbReference type="RefSeq" id="WP_008826123.1">
    <property type="nucleotide sequence ID" value="NZ_AFNU02000001.1"/>
</dbReference>
<feature type="domain" description="AAA+ ATPase" evidence="10">
    <location>
        <begin position="21"/>
        <end position="515"/>
    </location>
</feature>
<dbReference type="PIRSF" id="PIRSF003128">
    <property type="entry name" value="RecN"/>
    <property type="match status" value="1"/>
</dbReference>
<protein>
    <recommendedName>
        <fullName evidence="3 9">DNA repair protein RecN</fullName>
    </recommendedName>
    <alternativeName>
        <fullName evidence="8 9">Recombination protein N</fullName>
    </alternativeName>
</protein>
<keyword evidence="11" id="KW-0378">Hydrolase</keyword>
<dbReference type="EMBL" id="AFNU02000001">
    <property type="protein sequence ID" value="ERJ13771.1"/>
    <property type="molecule type" value="Genomic_DNA"/>
</dbReference>
<dbReference type="SUPFAM" id="SSF52540">
    <property type="entry name" value="P-loop containing nucleoside triphosphate hydrolases"/>
    <property type="match status" value="1"/>
</dbReference>
<name>U2EGM6_9MOLU</name>
<reference evidence="11 12" key="1">
    <citation type="journal article" date="2011" name="J. Bacteriol.">
        <title>Genome sequence of Haloplasma contractile, an unusual contractile bacterium from a deep-sea anoxic brine lake.</title>
        <authorList>
            <person name="Antunes A."/>
            <person name="Alam I."/>
            <person name="El Dorry H."/>
            <person name="Siam R."/>
            <person name="Robertson A."/>
            <person name="Bajic V.B."/>
            <person name="Stingl U."/>
        </authorList>
    </citation>
    <scope>NUCLEOTIDE SEQUENCE [LARGE SCALE GENOMIC DNA]</scope>
    <source>
        <strain evidence="11 12">SSD-17B</strain>
    </source>
</reference>
<comment type="similarity">
    <text evidence="2 9">Belongs to the RecN family.</text>
</comment>
<dbReference type="InterPro" id="IPR027417">
    <property type="entry name" value="P-loop_NTPase"/>
</dbReference>
<dbReference type="GO" id="GO:0016798">
    <property type="term" value="F:hydrolase activity, acting on glycosyl bonds"/>
    <property type="evidence" value="ECO:0007669"/>
    <property type="project" value="UniProtKB-KW"/>
</dbReference>
<dbReference type="eggNOG" id="COG0497">
    <property type="taxonomic scope" value="Bacteria"/>
</dbReference>
<organism evidence="11 12">
    <name type="scientific">Haloplasma contractile SSD-17B</name>
    <dbReference type="NCBI Taxonomy" id="1033810"/>
    <lineage>
        <taxon>Bacteria</taxon>
        <taxon>Bacillati</taxon>
        <taxon>Mycoplasmatota</taxon>
        <taxon>Mollicutes</taxon>
        <taxon>Haloplasmatales</taxon>
        <taxon>Haloplasmataceae</taxon>
        <taxon>Haloplasma</taxon>
    </lineage>
</organism>
<dbReference type="GO" id="GO:0006310">
    <property type="term" value="P:DNA recombination"/>
    <property type="evidence" value="ECO:0007669"/>
    <property type="project" value="InterPro"/>
</dbReference>
<dbReference type="STRING" id="1033810.HLPCO_000437"/>
<dbReference type="Gene3D" id="3.40.50.300">
    <property type="entry name" value="P-loop containing nucleotide triphosphate hydrolases"/>
    <property type="match status" value="2"/>
</dbReference>
<evidence type="ECO:0000313" key="12">
    <source>
        <dbReference type="Proteomes" id="UP000005707"/>
    </source>
</evidence>
<gene>
    <name evidence="11" type="primary">recN</name>
    <name evidence="11" type="ORF">HLPCO_000437</name>
</gene>
<dbReference type="FunCoup" id="U2EGM6">
    <property type="interactions" value="291"/>
</dbReference>
<keyword evidence="4" id="KW-0547">Nucleotide-binding</keyword>
<evidence type="ECO:0000256" key="4">
    <source>
        <dbReference type="ARBA" id="ARBA00022741"/>
    </source>
</evidence>
<dbReference type="InterPro" id="IPR003395">
    <property type="entry name" value="RecF/RecN/SMC_N"/>
</dbReference>
<keyword evidence="7 9" id="KW-0234">DNA repair</keyword>
<dbReference type="GO" id="GO:0006281">
    <property type="term" value="P:DNA repair"/>
    <property type="evidence" value="ECO:0007669"/>
    <property type="project" value="UniProtKB-KW"/>
</dbReference>
<evidence type="ECO:0000256" key="7">
    <source>
        <dbReference type="ARBA" id="ARBA00023204"/>
    </source>
</evidence>
<evidence type="ECO:0000256" key="3">
    <source>
        <dbReference type="ARBA" id="ARBA00021315"/>
    </source>
</evidence>
<evidence type="ECO:0000313" key="11">
    <source>
        <dbReference type="EMBL" id="ERJ13771.1"/>
    </source>
</evidence>
<dbReference type="AlphaFoldDB" id="U2EGM6"/>